<accession>A0A254NBU3</accession>
<protein>
    <recommendedName>
        <fullName evidence="3">STAS/SEC14 domain-containing protein</fullName>
    </recommendedName>
</protein>
<keyword evidence="2" id="KW-1185">Reference proteome</keyword>
<dbReference type="Proteomes" id="UP000197446">
    <property type="component" value="Unassembled WGS sequence"/>
</dbReference>
<comment type="caution">
    <text evidence="1">The sequence shown here is derived from an EMBL/GenBank/DDBJ whole genome shotgun (WGS) entry which is preliminary data.</text>
</comment>
<dbReference type="AlphaFoldDB" id="A0A254NBU3"/>
<evidence type="ECO:0000313" key="2">
    <source>
        <dbReference type="Proteomes" id="UP000197446"/>
    </source>
</evidence>
<dbReference type="EMBL" id="NISI01000001">
    <property type="protein sequence ID" value="OWR05439.1"/>
    <property type="molecule type" value="Genomic_DNA"/>
</dbReference>
<name>A0A254NBU3_9BURK</name>
<gene>
    <name evidence="1" type="ORF">CDO81_02965</name>
</gene>
<reference evidence="1 2" key="1">
    <citation type="journal article" date="2007" name="Int. J. Syst. Evol. Microbiol.">
        <title>Description of Pelomonas aquatica sp. nov. and Pelomonas puraquae sp. nov., isolated from industrial and haemodialysis water.</title>
        <authorList>
            <person name="Gomila M."/>
            <person name="Bowien B."/>
            <person name="Falsen E."/>
            <person name="Moore E.R."/>
            <person name="Lalucat J."/>
        </authorList>
    </citation>
    <scope>NUCLEOTIDE SEQUENCE [LARGE SCALE GENOMIC DNA]</scope>
    <source>
        <strain evidence="1 2">CCUG 52769</strain>
    </source>
</reference>
<evidence type="ECO:0000313" key="1">
    <source>
        <dbReference type="EMBL" id="OWR05439.1"/>
    </source>
</evidence>
<organism evidence="1 2">
    <name type="scientific">Roseateles puraquae</name>
    <dbReference type="NCBI Taxonomy" id="431059"/>
    <lineage>
        <taxon>Bacteria</taxon>
        <taxon>Pseudomonadati</taxon>
        <taxon>Pseudomonadota</taxon>
        <taxon>Betaproteobacteria</taxon>
        <taxon>Burkholderiales</taxon>
        <taxon>Sphaerotilaceae</taxon>
        <taxon>Roseateles</taxon>
    </lineage>
</organism>
<proteinExistence type="predicted"/>
<dbReference type="OrthoDB" id="9180784at2"/>
<evidence type="ECO:0008006" key="3">
    <source>
        <dbReference type="Google" id="ProtNLM"/>
    </source>
</evidence>
<sequence length="124" mass="14035">MPYKIDWERAGVYRHYYGDVSVAERRASLVAISADHRFDDLRYALTNYLDVQAYETTPATTAEIAALHIGPMFTNPQLMIVAVAQRPDILAAIADFQRLGFIKAPYRVFPTMPEARSWIDGQLA</sequence>
<dbReference type="RefSeq" id="WP_088481647.1">
    <property type="nucleotide sequence ID" value="NZ_JBCNLH010000006.1"/>
</dbReference>